<proteinExistence type="predicted"/>
<gene>
    <name evidence="1" type="ORF">Tco_0952113</name>
</gene>
<reference evidence="1" key="2">
    <citation type="submission" date="2022-01" db="EMBL/GenBank/DDBJ databases">
        <authorList>
            <person name="Yamashiro T."/>
            <person name="Shiraishi A."/>
            <person name="Satake H."/>
            <person name="Nakayama K."/>
        </authorList>
    </citation>
    <scope>NUCLEOTIDE SEQUENCE</scope>
</reference>
<comment type="caution">
    <text evidence="1">The sequence shown here is derived from an EMBL/GenBank/DDBJ whole genome shotgun (WGS) entry which is preliminary data.</text>
</comment>
<name>A0ABQ5DXW9_9ASTR</name>
<organism evidence="1 2">
    <name type="scientific">Tanacetum coccineum</name>
    <dbReference type="NCBI Taxonomy" id="301880"/>
    <lineage>
        <taxon>Eukaryota</taxon>
        <taxon>Viridiplantae</taxon>
        <taxon>Streptophyta</taxon>
        <taxon>Embryophyta</taxon>
        <taxon>Tracheophyta</taxon>
        <taxon>Spermatophyta</taxon>
        <taxon>Magnoliopsida</taxon>
        <taxon>eudicotyledons</taxon>
        <taxon>Gunneridae</taxon>
        <taxon>Pentapetalae</taxon>
        <taxon>asterids</taxon>
        <taxon>campanulids</taxon>
        <taxon>Asterales</taxon>
        <taxon>Asteraceae</taxon>
        <taxon>Asteroideae</taxon>
        <taxon>Anthemideae</taxon>
        <taxon>Anthemidinae</taxon>
        <taxon>Tanacetum</taxon>
    </lineage>
</organism>
<sequence>MLHNQHPTAEPLPVDDFVDDYMFVLNDEEMMPNYSLDDMKFQHEEDNLIVKERPDQSNKPKYVNVVIDDYKPPLETVFACVKSKKKKCGIRTNYVLRSVKERKKRLAMALDLPFGQQGTTTPVPQTIRSMSFIGDTIVAPEFEEEISGQPKIWSINELMTMQEFVENLSRQDGCERDKGFWGIVVGPIFWLTLAILTRLKKAGCKTVEPNADWVMVSSHFLPCILGGSMPNYFSNGVKYPVPWRDVKKETMVENNEENIATAAYLVSKRAWGSLQEKGVFRRVENHAKYSKSPAKCYLA</sequence>
<accession>A0ABQ5DXW9</accession>
<dbReference type="EMBL" id="BQNB010015725">
    <property type="protein sequence ID" value="GJT43398.1"/>
    <property type="molecule type" value="Genomic_DNA"/>
</dbReference>
<evidence type="ECO:0000313" key="1">
    <source>
        <dbReference type="EMBL" id="GJT43398.1"/>
    </source>
</evidence>
<reference evidence="1" key="1">
    <citation type="journal article" date="2022" name="Int. J. Mol. Sci.">
        <title>Draft Genome of Tanacetum Coccineum: Genomic Comparison of Closely Related Tanacetum-Family Plants.</title>
        <authorList>
            <person name="Yamashiro T."/>
            <person name="Shiraishi A."/>
            <person name="Nakayama K."/>
            <person name="Satake H."/>
        </authorList>
    </citation>
    <scope>NUCLEOTIDE SEQUENCE</scope>
</reference>
<evidence type="ECO:0000313" key="2">
    <source>
        <dbReference type="Proteomes" id="UP001151760"/>
    </source>
</evidence>
<dbReference type="Proteomes" id="UP001151760">
    <property type="component" value="Unassembled WGS sequence"/>
</dbReference>
<protein>
    <submittedName>
        <fullName evidence="1">Uncharacterized protein</fullName>
    </submittedName>
</protein>
<keyword evidence="2" id="KW-1185">Reference proteome</keyword>